<dbReference type="InterPro" id="IPR050122">
    <property type="entry name" value="RTK"/>
</dbReference>
<dbReference type="InterPro" id="IPR000719">
    <property type="entry name" value="Prot_kinase_dom"/>
</dbReference>
<dbReference type="InterPro" id="IPR011009">
    <property type="entry name" value="Kinase-like_dom_sf"/>
</dbReference>
<evidence type="ECO:0000313" key="5">
    <source>
        <dbReference type="Ensembl" id="ENSHHUP00000057596.1"/>
    </source>
</evidence>
<dbReference type="PANTHER" id="PTHR24416">
    <property type="entry name" value="TYROSINE-PROTEIN KINASE RECEPTOR"/>
    <property type="match status" value="1"/>
</dbReference>
<dbReference type="PANTHER" id="PTHR24416:SF390">
    <property type="entry name" value="VASCULAR ENDOTHELIAL GROWTH FACTOR RECEPTOR 1"/>
    <property type="match status" value="1"/>
</dbReference>
<dbReference type="Gene3D" id="1.10.510.10">
    <property type="entry name" value="Transferase(Phosphotransferase) domain 1"/>
    <property type="match status" value="1"/>
</dbReference>
<name>A0A4W5NZ58_9TELE</name>
<dbReference type="GO" id="GO:0043235">
    <property type="term" value="C:receptor complex"/>
    <property type="evidence" value="ECO:0007669"/>
    <property type="project" value="TreeGrafter"/>
</dbReference>
<dbReference type="PROSITE" id="PS00109">
    <property type="entry name" value="PROTEIN_KINASE_TYR"/>
    <property type="match status" value="1"/>
</dbReference>
<proteinExistence type="predicted"/>
<keyword evidence="6" id="KW-1185">Reference proteome</keyword>
<reference evidence="5" key="2">
    <citation type="submission" date="2025-08" db="UniProtKB">
        <authorList>
            <consortium name="Ensembl"/>
        </authorList>
    </citation>
    <scope>IDENTIFICATION</scope>
</reference>
<feature type="domain" description="Protein kinase" evidence="4">
    <location>
        <begin position="1"/>
        <end position="246"/>
    </location>
</feature>
<reference evidence="5" key="3">
    <citation type="submission" date="2025-09" db="UniProtKB">
        <authorList>
            <consortium name="Ensembl"/>
        </authorList>
    </citation>
    <scope>IDENTIFICATION</scope>
</reference>
<evidence type="ECO:0000256" key="2">
    <source>
        <dbReference type="ARBA" id="ARBA00022840"/>
    </source>
</evidence>
<dbReference type="GO" id="GO:0004714">
    <property type="term" value="F:transmembrane receptor protein tyrosine kinase activity"/>
    <property type="evidence" value="ECO:0007669"/>
    <property type="project" value="TreeGrafter"/>
</dbReference>
<dbReference type="InterPro" id="IPR008266">
    <property type="entry name" value="Tyr_kinase_AS"/>
</dbReference>
<evidence type="ECO:0000259" key="4">
    <source>
        <dbReference type="PROSITE" id="PS50011"/>
    </source>
</evidence>
<dbReference type="Proteomes" id="UP000314982">
    <property type="component" value="Unassembled WGS sequence"/>
</dbReference>
<dbReference type="FunFam" id="1.10.510.10:FF:000077">
    <property type="entry name" value="Vascular endothelial growth factor receptor 2"/>
    <property type="match status" value="1"/>
</dbReference>
<evidence type="ECO:0000313" key="6">
    <source>
        <dbReference type="Proteomes" id="UP000314982"/>
    </source>
</evidence>
<dbReference type="Ensembl" id="ENSHHUT00000059564.1">
    <property type="protein sequence ID" value="ENSHHUP00000057596.1"/>
    <property type="gene ID" value="ENSHHUG00000034311.1"/>
</dbReference>
<reference evidence="6" key="1">
    <citation type="submission" date="2018-06" db="EMBL/GenBank/DDBJ databases">
        <title>Genome assembly of Danube salmon.</title>
        <authorList>
            <person name="Macqueen D.J."/>
            <person name="Gundappa M.K."/>
        </authorList>
    </citation>
    <scope>NUCLEOTIDE SEQUENCE [LARGE SCALE GENOMIC DNA]</scope>
</reference>
<dbReference type="GO" id="GO:0005524">
    <property type="term" value="F:ATP binding"/>
    <property type="evidence" value="ECO:0007669"/>
    <property type="project" value="UniProtKB-KW"/>
</dbReference>
<dbReference type="GO" id="GO:0005886">
    <property type="term" value="C:plasma membrane"/>
    <property type="evidence" value="ECO:0007669"/>
    <property type="project" value="TreeGrafter"/>
</dbReference>
<dbReference type="SUPFAM" id="SSF56112">
    <property type="entry name" value="Protein kinase-like (PK-like)"/>
    <property type="match status" value="1"/>
</dbReference>
<evidence type="ECO:0000256" key="3">
    <source>
        <dbReference type="ARBA" id="ARBA00023170"/>
    </source>
</evidence>
<dbReference type="STRING" id="62062.ENSHHUP00000057596"/>
<dbReference type="InterPro" id="IPR020635">
    <property type="entry name" value="Tyr_kinase_cat_dom"/>
</dbReference>
<dbReference type="GeneTree" id="ENSGT00940000156710"/>
<dbReference type="Pfam" id="PF07714">
    <property type="entry name" value="PK_Tyr_Ser-Thr"/>
    <property type="match status" value="1"/>
</dbReference>
<protein>
    <recommendedName>
        <fullName evidence="4">Protein kinase domain-containing protein</fullName>
    </recommendedName>
</protein>
<accession>A0A4W5NZ58</accession>
<dbReference type="AlphaFoldDB" id="A0A4W5NZ58"/>
<dbReference type="PROSITE" id="PS50011">
    <property type="entry name" value="PROTEIN_KINASE_DOM"/>
    <property type="match status" value="1"/>
</dbReference>
<keyword evidence="1" id="KW-0547">Nucleotide-binding</keyword>
<dbReference type="SMART" id="SM00219">
    <property type="entry name" value="TyrKc"/>
    <property type="match status" value="1"/>
</dbReference>
<sequence>MVIVEYCMYGNLSTYLKSKRDVFLLNKVTSPSRESTEERGNTFIYTYFLLFRFVSFPPLPFSLCLSLSVSLSLSPGVSKSPLFLEDLISYSFQVSRGMEFLASRKCIHRDLAARNILLSENKVVKICDFGLARDLYKDPDYVRKGDARLPLKWMSPESIFDKVFTTQSDVWSYGVLLWEIFSLGASPYPGLNIDEEFCHQLKEGTRMRSPEYSTPEIYSTMLACWEANPSDRPTFTGLVETLGDLLEARVQQDGKDYIPLGTFLCGERDPDSSVQRDYTESSLTDLTGVFQDEQGDSGMVLPSEELKRLRWTSSSKSLTRSPPITFNP</sequence>
<keyword evidence="2" id="KW-0067">ATP-binding</keyword>
<dbReference type="GO" id="GO:0007169">
    <property type="term" value="P:cell surface receptor protein tyrosine kinase signaling pathway"/>
    <property type="evidence" value="ECO:0007669"/>
    <property type="project" value="TreeGrafter"/>
</dbReference>
<dbReference type="GO" id="GO:0019838">
    <property type="term" value="F:growth factor binding"/>
    <property type="evidence" value="ECO:0007669"/>
    <property type="project" value="TreeGrafter"/>
</dbReference>
<dbReference type="InterPro" id="IPR001245">
    <property type="entry name" value="Ser-Thr/Tyr_kinase_cat_dom"/>
</dbReference>
<keyword evidence="3" id="KW-0675">Receptor</keyword>
<evidence type="ECO:0000256" key="1">
    <source>
        <dbReference type="ARBA" id="ARBA00022741"/>
    </source>
</evidence>
<organism evidence="5 6">
    <name type="scientific">Hucho hucho</name>
    <name type="common">huchen</name>
    <dbReference type="NCBI Taxonomy" id="62062"/>
    <lineage>
        <taxon>Eukaryota</taxon>
        <taxon>Metazoa</taxon>
        <taxon>Chordata</taxon>
        <taxon>Craniata</taxon>
        <taxon>Vertebrata</taxon>
        <taxon>Euteleostomi</taxon>
        <taxon>Actinopterygii</taxon>
        <taxon>Neopterygii</taxon>
        <taxon>Teleostei</taxon>
        <taxon>Protacanthopterygii</taxon>
        <taxon>Salmoniformes</taxon>
        <taxon>Salmonidae</taxon>
        <taxon>Salmoninae</taxon>
        <taxon>Hucho</taxon>
    </lineage>
</organism>